<keyword evidence="1" id="KW-0472">Membrane</keyword>
<dbReference type="Proteomes" id="UP001210380">
    <property type="component" value="Unassembled WGS sequence"/>
</dbReference>
<feature type="transmembrane region" description="Helical" evidence="1">
    <location>
        <begin position="289"/>
        <end position="308"/>
    </location>
</feature>
<sequence>MAVALGALIVLSAASALIGWRWTRPSRNPRATPLRHPGFWLLVVVAAIYLNQVLCTIYLVRVHHGDPEFIARFLPSGWFALADDDPAMLWLAEVWPQPGLLSWTLLRVPALLELPFVLLAYLTICRWFGAEVFDRAAVWPVAVSWTATFCLIEWSLANPYTLQDIALRVVSGLVTPWLVGRLTAGERQRVRSTADLALFAVSASALGVLVLVVYDTALLYNLAHVGDALPIAAAATGALVVARVLARWSPTTQAGPGITAVSASLGWFLVFFLAPALPIRYGLSFGTPMLSAVAGLVIIAAAVVCGVHETARGSAVPWRAWGAELVLAVALGAAAAVAAFAVASGYPESRLLAAAGAFFALVIVVCGLLDRVLKAR</sequence>
<dbReference type="RefSeq" id="WP_270949660.1">
    <property type="nucleotide sequence ID" value="NZ_JAQGLA010000022.1"/>
</dbReference>
<dbReference type="EMBL" id="JAQGLA010000022">
    <property type="protein sequence ID" value="MDA3627031.1"/>
    <property type="molecule type" value="Genomic_DNA"/>
</dbReference>
<feature type="transmembrane region" description="Helical" evidence="1">
    <location>
        <begin position="349"/>
        <end position="369"/>
    </location>
</feature>
<feature type="transmembrane region" description="Helical" evidence="1">
    <location>
        <begin position="196"/>
        <end position="222"/>
    </location>
</feature>
<feature type="transmembrane region" description="Helical" evidence="1">
    <location>
        <begin position="40"/>
        <end position="60"/>
    </location>
</feature>
<feature type="transmembrane region" description="Helical" evidence="1">
    <location>
        <begin position="320"/>
        <end position="343"/>
    </location>
</feature>
<keyword evidence="1" id="KW-0812">Transmembrane</keyword>
<evidence type="ECO:0000313" key="3">
    <source>
        <dbReference type="Proteomes" id="UP001210380"/>
    </source>
</evidence>
<proteinExistence type="predicted"/>
<accession>A0ABT4V0R4</accession>
<feature type="transmembrane region" description="Helical" evidence="1">
    <location>
        <begin position="258"/>
        <end position="277"/>
    </location>
</feature>
<reference evidence="2 3" key="1">
    <citation type="submission" date="2022-11" db="EMBL/GenBank/DDBJ databases">
        <title>Draft genome sequence of Saccharopolyspora sp. WRP15-2 isolated from rhizosphere soils of wild rice in Thailand.</title>
        <authorList>
            <person name="Duangmal K."/>
            <person name="Kammanee S."/>
            <person name="Muangham S."/>
        </authorList>
    </citation>
    <scope>NUCLEOTIDE SEQUENCE [LARGE SCALE GENOMIC DNA]</scope>
    <source>
        <strain evidence="2 3">WRP15-2</strain>
    </source>
</reference>
<comment type="caution">
    <text evidence="2">The sequence shown here is derived from an EMBL/GenBank/DDBJ whole genome shotgun (WGS) entry which is preliminary data.</text>
</comment>
<organism evidence="2 3">
    <name type="scientific">Saccharopolyspora oryzae</name>
    <dbReference type="NCBI Taxonomy" id="2997343"/>
    <lineage>
        <taxon>Bacteria</taxon>
        <taxon>Bacillati</taxon>
        <taxon>Actinomycetota</taxon>
        <taxon>Actinomycetes</taxon>
        <taxon>Pseudonocardiales</taxon>
        <taxon>Pseudonocardiaceae</taxon>
        <taxon>Saccharopolyspora</taxon>
    </lineage>
</organism>
<name>A0ABT4V0R4_9PSEU</name>
<protein>
    <submittedName>
        <fullName evidence="2">Uncharacterized protein</fullName>
    </submittedName>
</protein>
<keyword evidence="1" id="KW-1133">Transmembrane helix</keyword>
<feature type="transmembrane region" description="Helical" evidence="1">
    <location>
        <begin position="228"/>
        <end position="246"/>
    </location>
</feature>
<evidence type="ECO:0000256" key="1">
    <source>
        <dbReference type="SAM" id="Phobius"/>
    </source>
</evidence>
<evidence type="ECO:0000313" key="2">
    <source>
        <dbReference type="EMBL" id="MDA3627031.1"/>
    </source>
</evidence>
<keyword evidence="3" id="KW-1185">Reference proteome</keyword>
<gene>
    <name evidence="2" type="ORF">OU415_16420</name>
</gene>